<evidence type="ECO:0000259" key="3">
    <source>
        <dbReference type="Pfam" id="PF18962"/>
    </source>
</evidence>
<feature type="signal peptide" evidence="2">
    <location>
        <begin position="1"/>
        <end position="18"/>
    </location>
</feature>
<gene>
    <name evidence="4" type="ORF">BBI00_06980</name>
</gene>
<sequence length="244" mass="27604">MKKLLLCITAIAGISVHAQTPLHNTDWYLKKVIRNNITYHLPQNSEIGTPVLTFSPHFNSPPPPGSITEMKNIICGNTIWAIIYDSGITANSFSFWSKGMGNMNNCTLPENVAFYNQYIGYFSKNYFDYTYEITYSGGVKTLTLTDVFGEQAVYQYETLGTKEFQGGQNSQKVSIYPTPVKEGFVYLKNADRVEWIKIYNAEGKLILQDHYSDAKINVSNLLKGGYFMEVKSQSGISRHKLIKE</sequence>
<evidence type="ECO:0000313" key="5">
    <source>
        <dbReference type="Proteomes" id="UP000093432"/>
    </source>
</evidence>
<organism evidence="4 5">
    <name type="scientific">Chryseobacterium arthrosphaerae</name>
    <dbReference type="NCBI Taxonomy" id="651561"/>
    <lineage>
        <taxon>Bacteria</taxon>
        <taxon>Pseudomonadati</taxon>
        <taxon>Bacteroidota</taxon>
        <taxon>Flavobacteriia</taxon>
        <taxon>Flavobacteriales</taxon>
        <taxon>Weeksellaceae</taxon>
        <taxon>Chryseobacterium group</taxon>
        <taxon>Chryseobacterium</taxon>
    </lineage>
</organism>
<proteinExistence type="predicted"/>
<feature type="chain" id="PRO_5008621000" description="Secretion system C-terminal sorting domain-containing protein" evidence="2">
    <location>
        <begin position="19"/>
        <end position="244"/>
    </location>
</feature>
<evidence type="ECO:0000256" key="2">
    <source>
        <dbReference type="SAM" id="SignalP"/>
    </source>
</evidence>
<reference evidence="5" key="1">
    <citation type="submission" date="2016-07" db="EMBL/GenBank/DDBJ databases">
        <authorList>
            <person name="Florea S."/>
            <person name="Webb J.S."/>
            <person name="Jaromczyk J."/>
            <person name="Schardl C.L."/>
        </authorList>
    </citation>
    <scope>NUCLEOTIDE SEQUENCE [LARGE SCALE GENOMIC DNA]</scope>
    <source>
        <strain evidence="5">CC-VM-7</strain>
    </source>
</reference>
<dbReference type="NCBIfam" id="TIGR04183">
    <property type="entry name" value="Por_Secre_tail"/>
    <property type="match status" value="1"/>
</dbReference>
<dbReference type="AlphaFoldDB" id="A0A1B8ZR91"/>
<dbReference type="InterPro" id="IPR026444">
    <property type="entry name" value="Secre_tail"/>
</dbReference>
<dbReference type="STRING" id="651561.BBI00_06980"/>
<protein>
    <recommendedName>
        <fullName evidence="3">Secretion system C-terminal sorting domain-containing protein</fullName>
    </recommendedName>
</protein>
<dbReference type="RefSeq" id="WP_065398090.1">
    <property type="nucleotide sequence ID" value="NZ_JBCNJS010000002.1"/>
</dbReference>
<accession>A0A1B8ZR91</accession>
<keyword evidence="1 2" id="KW-0732">Signal</keyword>
<dbReference type="Proteomes" id="UP000093432">
    <property type="component" value="Unassembled WGS sequence"/>
</dbReference>
<dbReference type="OrthoDB" id="1429691at2"/>
<feature type="domain" description="Secretion system C-terminal sorting" evidence="3">
    <location>
        <begin position="175"/>
        <end position="242"/>
    </location>
</feature>
<name>A0A1B8ZR91_9FLAO</name>
<dbReference type="Pfam" id="PF18962">
    <property type="entry name" value="Por_Secre_tail"/>
    <property type="match status" value="1"/>
</dbReference>
<evidence type="ECO:0000313" key="4">
    <source>
        <dbReference type="EMBL" id="OCA74099.1"/>
    </source>
</evidence>
<dbReference type="EMBL" id="MAYG01000001">
    <property type="protein sequence ID" value="OCA74099.1"/>
    <property type="molecule type" value="Genomic_DNA"/>
</dbReference>
<comment type="caution">
    <text evidence="4">The sequence shown here is derived from an EMBL/GenBank/DDBJ whole genome shotgun (WGS) entry which is preliminary data.</text>
</comment>
<evidence type="ECO:0000256" key="1">
    <source>
        <dbReference type="ARBA" id="ARBA00022729"/>
    </source>
</evidence>